<evidence type="ECO:0000313" key="3">
    <source>
        <dbReference type="EMBL" id="CAD9148659.1"/>
    </source>
</evidence>
<evidence type="ECO:0008006" key="4">
    <source>
        <dbReference type="Google" id="ProtNLM"/>
    </source>
</evidence>
<accession>A0A7S1QUR8</accession>
<protein>
    <recommendedName>
        <fullName evidence="4">Membrane-associated protein</fullName>
    </recommendedName>
</protein>
<sequence>MVVSLRWVLLFVCAFLSVRCQSGRTFVLVNRAHSEVFSDATACNRFAETLASAVSVSIGVEVASVGAVSVPCENTLVVNRTASVAPVVCERDSTCLAIRALATFRGWNAVKATGIIAISNSLDVEDRSKEEGLAAYAVVLTGCLIFTVASIVSTACFRRSAVRRARSVKFKDLVRFEIELAGGGDDDFADGAQGAGVPLPTVSHHAAEPLGPR</sequence>
<name>A0A7S1QUR8_NEODS</name>
<feature type="signal peptide" evidence="2">
    <location>
        <begin position="1"/>
        <end position="20"/>
    </location>
</feature>
<dbReference type="AlphaFoldDB" id="A0A7S1QUR8"/>
<keyword evidence="1" id="KW-0812">Transmembrane</keyword>
<keyword evidence="1" id="KW-1133">Transmembrane helix</keyword>
<organism evidence="3">
    <name type="scientific">Neobodo designis</name>
    <name type="common">Flagellated protozoan</name>
    <name type="synonym">Bodo designis</name>
    <dbReference type="NCBI Taxonomy" id="312471"/>
    <lineage>
        <taxon>Eukaryota</taxon>
        <taxon>Discoba</taxon>
        <taxon>Euglenozoa</taxon>
        <taxon>Kinetoplastea</taxon>
        <taxon>Metakinetoplastina</taxon>
        <taxon>Neobodonida</taxon>
        <taxon>Neobodo</taxon>
    </lineage>
</organism>
<reference evidence="3" key="1">
    <citation type="submission" date="2021-01" db="EMBL/GenBank/DDBJ databases">
        <authorList>
            <person name="Corre E."/>
            <person name="Pelletier E."/>
            <person name="Niang G."/>
            <person name="Scheremetjew M."/>
            <person name="Finn R."/>
            <person name="Kale V."/>
            <person name="Holt S."/>
            <person name="Cochrane G."/>
            <person name="Meng A."/>
            <person name="Brown T."/>
            <person name="Cohen L."/>
        </authorList>
    </citation>
    <scope>NUCLEOTIDE SEQUENCE</scope>
    <source>
        <strain evidence="3">CCAP 1951/1</strain>
    </source>
</reference>
<keyword evidence="1" id="KW-0472">Membrane</keyword>
<gene>
    <name evidence="3" type="ORF">NDES1114_LOCUS31595</name>
</gene>
<dbReference type="EMBL" id="HBGF01047277">
    <property type="protein sequence ID" value="CAD9148659.1"/>
    <property type="molecule type" value="Transcribed_RNA"/>
</dbReference>
<evidence type="ECO:0000256" key="2">
    <source>
        <dbReference type="SAM" id="SignalP"/>
    </source>
</evidence>
<proteinExistence type="predicted"/>
<feature type="chain" id="PRO_5031057826" description="Membrane-associated protein" evidence="2">
    <location>
        <begin position="21"/>
        <end position="213"/>
    </location>
</feature>
<evidence type="ECO:0000256" key="1">
    <source>
        <dbReference type="SAM" id="Phobius"/>
    </source>
</evidence>
<feature type="transmembrane region" description="Helical" evidence="1">
    <location>
        <begin position="133"/>
        <end position="157"/>
    </location>
</feature>
<keyword evidence="2" id="KW-0732">Signal</keyword>